<dbReference type="GO" id="GO:0005829">
    <property type="term" value="C:cytosol"/>
    <property type="evidence" value="ECO:0007669"/>
    <property type="project" value="TreeGrafter"/>
</dbReference>
<dbReference type="PANTHER" id="PTHR30239">
    <property type="entry name" value="ACETOLACTATE SYNTHASE SMALL SUBUNIT"/>
    <property type="match status" value="1"/>
</dbReference>
<organism evidence="10 11">
    <name type="scientific">Nibricoccus aquaticus</name>
    <dbReference type="NCBI Taxonomy" id="2576891"/>
    <lineage>
        <taxon>Bacteria</taxon>
        <taxon>Pseudomonadati</taxon>
        <taxon>Verrucomicrobiota</taxon>
        <taxon>Opitutia</taxon>
        <taxon>Opitutales</taxon>
        <taxon>Opitutaceae</taxon>
        <taxon>Nibricoccus</taxon>
    </lineage>
</organism>
<gene>
    <name evidence="10" type="ORF">CMV30_00545</name>
</gene>
<dbReference type="InterPro" id="IPR004789">
    <property type="entry name" value="Acetalactate_synth_ssu"/>
</dbReference>
<evidence type="ECO:0000313" key="11">
    <source>
        <dbReference type="Proteomes" id="UP000217265"/>
    </source>
</evidence>
<dbReference type="UniPathway" id="UPA00047">
    <property type="reaction ID" value="UER00055"/>
</dbReference>
<keyword evidence="5 8" id="KW-0028">Amino-acid biosynthesis</keyword>
<dbReference type="Gene3D" id="3.30.70.260">
    <property type="match status" value="1"/>
</dbReference>
<proteinExistence type="inferred from homology"/>
<dbReference type="SUPFAM" id="SSF55021">
    <property type="entry name" value="ACT-like"/>
    <property type="match status" value="2"/>
</dbReference>
<comment type="function">
    <text evidence="8">Catalyzes the conversion of 2 pyruvate molecules into acetolactate in the first common step of the biosynthetic pathway of the branched-amino acids such as leucine, isoleucine, and valine.</text>
</comment>
<dbReference type="InterPro" id="IPR019455">
    <property type="entry name" value="Acetolactate_synth_ssu_C"/>
</dbReference>
<comment type="similarity">
    <text evidence="3 8">Belongs to the acetolactate synthase small subunit family.</text>
</comment>
<dbReference type="InterPro" id="IPR054480">
    <property type="entry name" value="AHAS_small-like_ACT"/>
</dbReference>
<evidence type="ECO:0000256" key="7">
    <source>
        <dbReference type="ARBA" id="ARBA00048670"/>
    </source>
</evidence>
<dbReference type="FunFam" id="3.30.70.1150:FF:000001">
    <property type="entry name" value="Acetolactate synthase small subunit"/>
    <property type="match status" value="1"/>
</dbReference>
<comment type="catalytic activity">
    <reaction evidence="7 8">
        <text>2 pyruvate + H(+) = (2S)-2-acetolactate + CO2</text>
        <dbReference type="Rhea" id="RHEA:25249"/>
        <dbReference type="ChEBI" id="CHEBI:15361"/>
        <dbReference type="ChEBI" id="CHEBI:15378"/>
        <dbReference type="ChEBI" id="CHEBI:16526"/>
        <dbReference type="ChEBI" id="CHEBI:58476"/>
        <dbReference type="EC" id="2.2.1.6"/>
    </reaction>
</comment>
<dbReference type="InterPro" id="IPR039557">
    <property type="entry name" value="AHAS_ACT"/>
</dbReference>
<name>A0A290Q260_9BACT</name>
<dbReference type="EC" id="2.2.1.6" evidence="8"/>
<evidence type="ECO:0000256" key="6">
    <source>
        <dbReference type="ARBA" id="ARBA00023304"/>
    </source>
</evidence>
<dbReference type="NCBIfam" id="NF008864">
    <property type="entry name" value="PRK11895.1"/>
    <property type="match status" value="1"/>
</dbReference>
<dbReference type="Gene3D" id="3.30.70.1150">
    <property type="entry name" value="ACT-like. Chain A, domain 2"/>
    <property type="match status" value="1"/>
</dbReference>
<dbReference type="EMBL" id="CP023344">
    <property type="protein sequence ID" value="ATC62584.1"/>
    <property type="molecule type" value="Genomic_DNA"/>
</dbReference>
<dbReference type="Pfam" id="PF10369">
    <property type="entry name" value="ALS_ss_C"/>
    <property type="match status" value="1"/>
</dbReference>
<evidence type="ECO:0000256" key="5">
    <source>
        <dbReference type="ARBA" id="ARBA00022605"/>
    </source>
</evidence>
<dbReference type="PANTHER" id="PTHR30239:SF0">
    <property type="entry name" value="ACETOLACTATE SYNTHASE SMALL SUBUNIT 1, CHLOROPLASTIC"/>
    <property type="match status" value="1"/>
</dbReference>
<protein>
    <recommendedName>
        <fullName evidence="8">Acetolactate synthase small subunit</fullName>
        <shortName evidence="8">AHAS</shortName>
        <shortName evidence="8">ALS</shortName>
        <ecNumber evidence="8">2.2.1.6</ecNumber>
    </recommendedName>
    <alternativeName>
        <fullName evidence="8">Acetohydroxy-acid synthase small subunit</fullName>
    </alternativeName>
</protein>
<dbReference type="InterPro" id="IPR045865">
    <property type="entry name" value="ACT-like_dom_sf"/>
</dbReference>
<sequence length="156" mass="16957">MRHTISILVENKFGVLARVSGLFSGRGFNIDSLNVAPTHDATLSRITAVLKGDDSALDQVTKQLRKLVNVVEVVDFKEGQAVQRELLLAKVKADGKSRSEIMQICDIFRAKIVNVAHDSVIVELTGDEGKTSAFLKLIEGFGVIELARTGALALIR</sequence>
<comment type="pathway">
    <text evidence="1 8">Amino-acid biosynthesis; L-isoleucine biosynthesis; L-isoleucine from 2-oxobutanoate: step 1/4.</text>
</comment>
<keyword evidence="6 8" id="KW-0100">Branched-chain amino acid biosynthesis</keyword>
<dbReference type="InterPro" id="IPR027271">
    <property type="entry name" value="Acetolactate_synth/TF_NikR_C"/>
</dbReference>
<dbReference type="NCBIfam" id="TIGR00119">
    <property type="entry name" value="acolac_sm"/>
    <property type="match status" value="1"/>
</dbReference>
<dbReference type="CDD" id="cd04878">
    <property type="entry name" value="ACT_AHAS"/>
    <property type="match status" value="1"/>
</dbReference>
<dbReference type="Pfam" id="PF22629">
    <property type="entry name" value="ACT_AHAS_ss"/>
    <property type="match status" value="1"/>
</dbReference>
<dbReference type="GO" id="GO:1990610">
    <property type="term" value="F:acetolactate synthase regulator activity"/>
    <property type="evidence" value="ECO:0007669"/>
    <property type="project" value="UniProtKB-UniRule"/>
</dbReference>
<dbReference type="RefSeq" id="WP_096054219.1">
    <property type="nucleotide sequence ID" value="NZ_CP023344.1"/>
</dbReference>
<dbReference type="UniPathway" id="UPA00049">
    <property type="reaction ID" value="UER00059"/>
</dbReference>
<evidence type="ECO:0000259" key="9">
    <source>
        <dbReference type="PROSITE" id="PS51671"/>
    </source>
</evidence>
<dbReference type="GO" id="GO:0009097">
    <property type="term" value="P:isoleucine biosynthetic process"/>
    <property type="evidence" value="ECO:0007669"/>
    <property type="project" value="UniProtKB-UniRule"/>
</dbReference>
<dbReference type="PROSITE" id="PS51671">
    <property type="entry name" value="ACT"/>
    <property type="match status" value="1"/>
</dbReference>
<evidence type="ECO:0000256" key="8">
    <source>
        <dbReference type="RuleBase" id="RU368092"/>
    </source>
</evidence>
<dbReference type="FunFam" id="3.30.70.260:FF:000001">
    <property type="entry name" value="Acetolactate synthase, small subunit"/>
    <property type="match status" value="1"/>
</dbReference>
<reference evidence="10 11" key="1">
    <citation type="submission" date="2017-09" db="EMBL/GenBank/DDBJ databases">
        <title>Complete genome sequence of Verrucomicrobial strain HZ-65, isolated from freshwater.</title>
        <authorList>
            <person name="Choi A."/>
        </authorList>
    </citation>
    <scope>NUCLEOTIDE SEQUENCE [LARGE SCALE GENOMIC DNA]</scope>
    <source>
        <strain evidence="10 11">HZ-65</strain>
    </source>
</reference>
<keyword evidence="11" id="KW-1185">Reference proteome</keyword>
<evidence type="ECO:0000256" key="1">
    <source>
        <dbReference type="ARBA" id="ARBA00004974"/>
    </source>
</evidence>
<accession>A0A290Q260</accession>
<dbReference type="InterPro" id="IPR002912">
    <property type="entry name" value="ACT_dom"/>
</dbReference>
<evidence type="ECO:0000256" key="3">
    <source>
        <dbReference type="ARBA" id="ARBA00006341"/>
    </source>
</evidence>
<comment type="pathway">
    <text evidence="2 8">Amino-acid biosynthesis; L-valine biosynthesis; L-valine from pyruvate: step 1/4.</text>
</comment>
<comment type="subunit">
    <text evidence="4 8">Dimer of large and small chains.</text>
</comment>
<feature type="domain" description="ACT" evidence="9">
    <location>
        <begin position="4"/>
        <end position="78"/>
    </location>
</feature>
<evidence type="ECO:0000256" key="2">
    <source>
        <dbReference type="ARBA" id="ARBA00005025"/>
    </source>
</evidence>
<dbReference type="OrthoDB" id="9787365at2"/>
<dbReference type="GO" id="GO:0003984">
    <property type="term" value="F:acetolactate synthase activity"/>
    <property type="evidence" value="ECO:0007669"/>
    <property type="project" value="UniProtKB-UniRule"/>
</dbReference>
<dbReference type="KEGG" id="vbh:CMV30_00545"/>
<dbReference type="AlphaFoldDB" id="A0A290Q260"/>
<dbReference type="GO" id="GO:0009099">
    <property type="term" value="P:L-valine biosynthetic process"/>
    <property type="evidence" value="ECO:0007669"/>
    <property type="project" value="UniProtKB-UniRule"/>
</dbReference>
<dbReference type="Proteomes" id="UP000217265">
    <property type="component" value="Chromosome"/>
</dbReference>
<keyword evidence="8" id="KW-0808">Transferase</keyword>
<evidence type="ECO:0000256" key="4">
    <source>
        <dbReference type="ARBA" id="ARBA00011744"/>
    </source>
</evidence>
<evidence type="ECO:0000313" key="10">
    <source>
        <dbReference type="EMBL" id="ATC62584.1"/>
    </source>
</evidence>